<dbReference type="InterPro" id="IPR051837">
    <property type="entry name" value="SortingNexin/PXDomain-PKLike"/>
</dbReference>
<dbReference type="GO" id="GO:0035091">
    <property type="term" value="F:phosphatidylinositol binding"/>
    <property type="evidence" value="ECO:0007669"/>
    <property type="project" value="InterPro"/>
</dbReference>
<feature type="coiled-coil region" evidence="3">
    <location>
        <begin position="802"/>
        <end position="832"/>
    </location>
</feature>
<comment type="caution">
    <text evidence="5">The sequence shown here is derived from an EMBL/GenBank/DDBJ whole genome shotgun (WGS) entry which is preliminary data.</text>
</comment>
<feature type="domain" description="PX" evidence="4">
    <location>
        <begin position="52"/>
        <end position="163"/>
    </location>
</feature>
<dbReference type="Proteomes" id="UP001214638">
    <property type="component" value="Unassembled WGS sequence"/>
</dbReference>
<dbReference type="PANTHER" id="PTHR22999:SF23">
    <property type="entry name" value="SORTING NEXIN-16"/>
    <property type="match status" value="1"/>
</dbReference>
<protein>
    <submittedName>
        <fullName evidence="5">Bifunctional Phox homology/PX domain superfamily</fullName>
    </submittedName>
</protein>
<comment type="subcellular location">
    <subcellularLocation>
        <location evidence="1">Cytoplasm</location>
    </subcellularLocation>
</comment>
<accession>A0AAD9PKC8</accession>
<evidence type="ECO:0000256" key="2">
    <source>
        <dbReference type="ARBA" id="ARBA00022490"/>
    </source>
</evidence>
<organism evidence="5 6">
    <name type="scientific">Babesia duncani</name>
    <dbReference type="NCBI Taxonomy" id="323732"/>
    <lineage>
        <taxon>Eukaryota</taxon>
        <taxon>Sar</taxon>
        <taxon>Alveolata</taxon>
        <taxon>Apicomplexa</taxon>
        <taxon>Aconoidasida</taxon>
        <taxon>Piroplasmida</taxon>
        <taxon>Babesiidae</taxon>
        <taxon>Babesia</taxon>
    </lineage>
</organism>
<name>A0AAD9PKC8_9APIC</name>
<dbReference type="GO" id="GO:0005737">
    <property type="term" value="C:cytoplasm"/>
    <property type="evidence" value="ECO:0007669"/>
    <property type="project" value="UniProtKB-SubCell"/>
</dbReference>
<keyword evidence="3" id="KW-0175">Coiled coil</keyword>
<dbReference type="Pfam" id="PF00787">
    <property type="entry name" value="PX"/>
    <property type="match status" value="1"/>
</dbReference>
<dbReference type="KEGG" id="bdw:94336853"/>
<sequence length="1164" mass="133527">MAEATTSLEDSKKIENLILDEIDERTHTKTASVNQPFHKSFNLIKPCENFVKLLSARITDYYLVSSCCKGYTLYTIRFNDFSNPMLVTRRYSDFVTLDKTLKKYGYSIPAKLPAKKLFGNLEPSFISQRHHELKVYLDNLLANTSTAQLTLIYSFLGIKAETVLYLRLITAQTASEKAKAIDALFKFLILPLDERDKILSDLMKTYPLSAFSHLSEAVTSGTNEDPNPPFDFRLAHGMVYTALLDSLKFSDSKVTCQVAGIMSYMLNHTENIRSIVLDSKSVHYLVKAIARLLLDGSLQMLELDVKEIPNRRQEFVLQKIRVNDDIQPDSIQSKSFWSIATEFVVTVMNEVPEIMRLYVDDTTCIEKLYRLTLLQNSEVLYPFTAWLLWLSSFEKDAHLILPNAPTNDLMKRLYKNGDDTTKGLCGAVICSLLYREWFDKSMAPRALGSLIKLMESGNVTNKMHPFHLEQLFGNTSLAYFTTLLSAPLESDVKRFLLELVCSFMLSLFKLEKKGNNLDEIATKPQLYNNKTKELEQLLISYSHQFKNSFWHQGIVSDIPNGVNEFYELYRSNFASVYNTKMYDLSVELSKPLFRTMNSSESLDYLCSVNLLFLPWKSQEKDFLFTVNFGPLLGEAGELFTTNLRLNEVDNNHSLLVDQSDKEEQLGYSLCVSREFVQERLSITKVFITATSAHLESLMEQHENDNETSEAGLNLLKTIFASVKTKITCEENIDSLIHVEQAASLKMFDNFSFGADTLLPPVGPPDFTLVNQLDVCGYSKELGRYLKTVDDLVNVVKFVVTYHALCKERLDEMQQAVTKLKEEQDELAKFEFDDLTLFREEFDKNYKDLVELKNTKSQIILQLQEATTLKQRLNDLIKTNNTKISAAKSQIKHVKQRIKEAPEIKQEAHEKIKLLEIQMAELEENITRATNEIITLQKQMIVADNNKQEVSRQIAKVLEFFSLVNQTKDVDTRFILGHLESMGEYKDLVKDIVQNCISDIQNERILDNKTQSKLADAVLTKSQELQRELENMNRDSLQLQINTLNKQLKTNEEEMYAIKAEIGNTRRSSNINVESLNDIQKTQQVLLDSLEASNESHSDQISHVEDDIVEKQEQLKIKTLEYQQDKQKIKSCKNALLESIKKQREIRITTLGRIISMELLARQIC</sequence>
<dbReference type="SUPFAM" id="SSF64268">
    <property type="entry name" value="PX domain"/>
    <property type="match status" value="1"/>
</dbReference>
<evidence type="ECO:0000256" key="3">
    <source>
        <dbReference type="SAM" id="Coils"/>
    </source>
</evidence>
<evidence type="ECO:0000313" key="5">
    <source>
        <dbReference type="EMBL" id="KAK2195958.1"/>
    </source>
</evidence>
<feature type="coiled-coil region" evidence="3">
    <location>
        <begin position="1086"/>
        <end position="1113"/>
    </location>
</feature>
<proteinExistence type="predicted"/>
<dbReference type="InterPro" id="IPR001683">
    <property type="entry name" value="PX_dom"/>
</dbReference>
<dbReference type="GeneID" id="94336853"/>
<dbReference type="PANTHER" id="PTHR22999">
    <property type="entry name" value="PX SERINE/THREONINE KINASE PXK"/>
    <property type="match status" value="1"/>
</dbReference>
<dbReference type="InterPro" id="IPR036871">
    <property type="entry name" value="PX_dom_sf"/>
</dbReference>
<feature type="coiled-coil region" evidence="3">
    <location>
        <begin position="904"/>
        <end position="938"/>
    </location>
</feature>
<reference evidence="5" key="1">
    <citation type="journal article" date="2023" name="Nat. Microbiol.">
        <title>Babesia duncani multi-omics identifies virulence factors and drug targets.</title>
        <authorList>
            <person name="Singh P."/>
            <person name="Lonardi S."/>
            <person name="Liang Q."/>
            <person name="Vydyam P."/>
            <person name="Khabirova E."/>
            <person name="Fang T."/>
            <person name="Gihaz S."/>
            <person name="Thekkiniath J."/>
            <person name="Munshi M."/>
            <person name="Abel S."/>
            <person name="Ciampossin L."/>
            <person name="Batugedara G."/>
            <person name="Gupta M."/>
            <person name="Lu X.M."/>
            <person name="Lenz T."/>
            <person name="Chakravarty S."/>
            <person name="Cornillot E."/>
            <person name="Hu Y."/>
            <person name="Ma W."/>
            <person name="Gonzalez L.M."/>
            <person name="Sanchez S."/>
            <person name="Estrada K."/>
            <person name="Sanchez-Flores A."/>
            <person name="Montero E."/>
            <person name="Harb O.S."/>
            <person name="Le Roch K.G."/>
            <person name="Mamoun C.B."/>
        </authorList>
    </citation>
    <scope>NUCLEOTIDE SEQUENCE</scope>
    <source>
        <strain evidence="5">WA1</strain>
    </source>
</reference>
<dbReference type="Gene3D" id="3.30.1520.10">
    <property type="entry name" value="Phox-like domain"/>
    <property type="match status" value="1"/>
</dbReference>
<dbReference type="EMBL" id="JALLKP010000003">
    <property type="protein sequence ID" value="KAK2195958.1"/>
    <property type="molecule type" value="Genomic_DNA"/>
</dbReference>
<evidence type="ECO:0000313" key="6">
    <source>
        <dbReference type="Proteomes" id="UP001214638"/>
    </source>
</evidence>
<evidence type="ECO:0000259" key="4">
    <source>
        <dbReference type="PROSITE" id="PS50195"/>
    </source>
</evidence>
<keyword evidence="2" id="KW-0963">Cytoplasm</keyword>
<dbReference type="SMART" id="SM00312">
    <property type="entry name" value="PX"/>
    <property type="match status" value="1"/>
</dbReference>
<keyword evidence="6" id="KW-1185">Reference proteome</keyword>
<dbReference type="AlphaFoldDB" id="A0AAD9PKC8"/>
<dbReference type="RefSeq" id="XP_067802800.1">
    <property type="nucleotide sequence ID" value="XM_067947578.1"/>
</dbReference>
<dbReference type="CDD" id="cd06093">
    <property type="entry name" value="PX_domain"/>
    <property type="match status" value="1"/>
</dbReference>
<dbReference type="PROSITE" id="PS50195">
    <property type="entry name" value="PX"/>
    <property type="match status" value="1"/>
</dbReference>
<evidence type="ECO:0000256" key="1">
    <source>
        <dbReference type="ARBA" id="ARBA00004496"/>
    </source>
</evidence>
<feature type="coiled-coil region" evidence="3">
    <location>
        <begin position="1014"/>
        <end position="1060"/>
    </location>
</feature>
<gene>
    <name evidence="5" type="ORF">BdWA1_002556</name>
</gene>